<dbReference type="InterPro" id="IPR019734">
    <property type="entry name" value="TPR_rpt"/>
</dbReference>
<accession>A0ABS2QI42</accession>
<evidence type="ECO:0000313" key="3">
    <source>
        <dbReference type="Proteomes" id="UP000823486"/>
    </source>
</evidence>
<reference evidence="2 3" key="1">
    <citation type="submission" date="2021-01" db="EMBL/GenBank/DDBJ databases">
        <title>Genomic Encyclopedia of Type Strains, Phase IV (KMG-IV): sequencing the most valuable type-strain genomes for metagenomic binning, comparative biology and taxonomic classification.</title>
        <authorList>
            <person name="Goeker M."/>
        </authorList>
    </citation>
    <scope>NUCLEOTIDE SEQUENCE [LARGE SCALE GENOMIC DNA]</scope>
    <source>
        <strain evidence="2 3">DSM 105482</strain>
    </source>
</reference>
<comment type="caution">
    <text evidence="2">The sequence shown here is derived from an EMBL/GenBank/DDBJ whole genome shotgun (WGS) entry which is preliminary data.</text>
</comment>
<gene>
    <name evidence="2" type="ORF">JOC77_002188</name>
</gene>
<sequence length="325" mass="37362">MEHVLSDEIDELLEIRERTELDLYRDNFQDNMENNLPIPQADLERELLQLQRGISEQNFESMDQIQEYLNSKINNPKCTKNKLSTKEKAQDLLFDAYEATGKRRLQLAEEALKLNPNSPDAYIILAEAEKNPEERLSLYKAGLEAGEKELGKSFIRDNKGYFWGLTETRPYMRVKYTYAALLQTLGRLQEAVAQYEELLELNPGDNQGVRYGLFTAYVEAGHIQEAEALLKKYNEESNAHGAFNNLLIEYVKNGLTQKTKRLIKRAKALNPFVIDYLTGKKKLPNEEVNSYILGSESEAAVYAVEHIHLWERHVELVEWLAAGSS</sequence>
<keyword evidence="1" id="KW-0802">TPR repeat</keyword>
<name>A0ABS2QI42_9BACI</name>
<dbReference type="Pfam" id="PF14559">
    <property type="entry name" value="TPR_19"/>
    <property type="match status" value="1"/>
</dbReference>
<evidence type="ECO:0000313" key="2">
    <source>
        <dbReference type="EMBL" id="MBM7692757.1"/>
    </source>
</evidence>
<dbReference type="InterPro" id="IPR011990">
    <property type="entry name" value="TPR-like_helical_dom_sf"/>
</dbReference>
<organism evidence="2 3">
    <name type="scientific">Peribacillus deserti</name>
    <dbReference type="NCBI Taxonomy" id="673318"/>
    <lineage>
        <taxon>Bacteria</taxon>
        <taxon>Bacillati</taxon>
        <taxon>Bacillota</taxon>
        <taxon>Bacilli</taxon>
        <taxon>Bacillales</taxon>
        <taxon>Bacillaceae</taxon>
        <taxon>Peribacillus</taxon>
    </lineage>
</organism>
<dbReference type="PROSITE" id="PS50005">
    <property type="entry name" value="TPR"/>
    <property type="match status" value="1"/>
</dbReference>
<proteinExistence type="predicted"/>
<keyword evidence="3" id="KW-1185">Reference proteome</keyword>
<evidence type="ECO:0000256" key="1">
    <source>
        <dbReference type="PROSITE-ProRule" id="PRU00339"/>
    </source>
</evidence>
<protein>
    <submittedName>
        <fullName evidence="2">Tetratricopeptide (TPR) repeat protein</fullName>
    </submittedName>
</protein>
<dbReference type="SUPFAM" id="SSF48452">
    <property type="entry name" value="TPR-like"/>
    <property type="match status" value="1"/>
</dbReference>
<dbReference type="RefSeq" id="WP_204542857.1">
    <property type="nucleotide sequence ID" value="NZ_JAFBFI010000008.1"/>
</dbReference>
<feature type="repeat" description="TPR" evidence="1">
    <location>
        <begin position="172"/>
        <end position="205"/>
    </location>
</feature>
<dbReference type="Proteomes" id="UP000823486">
    <property type="component" value="Unassembled WGS sequence"/>
</dbReference>
<dbReference type="EMBL" id="JAFBFI010000008">
    <property type="protein sequence ID" value="MBM7692757.1"/>
    <property type="molecule type" value="Genomic_DNA"/>
</dbReference>
<dbReference type="Gene3D" id="1.25.40.10">
    <property type="entry name" value="Tetratricopeptide repeat domain"/>
    <property type="match status" value="1"/>
</dbReference>